<dbReference type="SUPFAM" id="SSF53756">
    <property type="entry name" value="UDP-Glycosyltransferase/glycogen phosphorylase"/>
    <property type="match status" value="1"/>
</dbReference>
<evidence type="ECO:0008006" key="3">
    <source>
        <dbReference type="Google" id="ProtNLM"/>
    </source>
</evidence>
<dbReference type="AlphaFoldDB" id="A0A544QMY4"/>
<dbReference type="EMBL" id="SESI01000002">
    <property type="protein sequence ID" value="TQQ80279.1"/>
    <property type="molecule type" value="Genomic_DNA"/>
</dbReference>
<protein>
    <recommendedName>
        <fullName evidence="3">Glycosyltransferase family 1 protein</fullName>
    </recommendedName>
</protein>
<dbReference type="RefSeq" id="WP_185911733.1">
    <property type="nucleotide sequence ID" value="NZ_SESI01000002.1"/>
</dbReference>
<dbReference type="Gene3D" id="3.40.50.2000">
    <property type="entry name" value="Glycogen Phosphorylase B"/>
    <property type="match status" value="1"/>
</dbReference>
<dbReference type="OrthoDB" id="132546at2157"/>
<evidence type="ECO:0000313" key="2">
    <source>
        <dbReference type="Proteomes" id="UP000315385"/>
    </source>
</evidence>
<organism evidence="1 2">
    <name type="scientific">Halonotius roseus</name>
    <dbReference type="NCBI Taxonomy" id="2511997"/>
    <lineage>
        <taxon>Archaea</taxon>
        <taxon>Methanobacteriati</taxon>
        <taxon>Methanobacteriota</taxon>
        <taxon>Stenosarchaea group</taxon>
        <taxon>Halobacteria</taxon>
        <taxon>Halobacteriales</taxon>
        <taxon>Haloferacaceae</taxon>
        <taxon>Halonotius</taxon>
    </lineage>
</organism>
<accession>A0A544QMY4</accession>
<dbReference type="Proteomes" id="UP000315385">
    <property type="component" value="Unassembled WGS sequence"/>
</dbReference>
<evidence type="ECO:0000313" key="1">
    <source>
        <dbReference type="EMBL" id="TQQ80279.1"/>
    </source>
</evidence>
<proteinExistence type="predicted"/>
<name>A0A544QMY4_9EURY</name>
<comment type="caution">
    <text evidence="1">The sequence shown here is derived from an EMBL/GenBank/DDBJ whole genome shotgun (WGS) entry which is preliminary data.</text>
</comment>
<keyword evidence="2" id="KW-1185">Reference proteome</keyword>
<sequence length="372" mass="42353">MKRVLMISNNRTREIGGGPEKEANKELLRERGWEVEIGYVSEPSISGILKEIPKLARRARSNDIDLMVTHCSPPELHALGYILKKITGEPWLAEFRDPLATNVHVDTGSSSHFQRRILEKCVVSSANQVAWWNGIQMNDNYFYESYPNMPESKFYKIPYLGFGGVEVEKFNSGSPKQYDKFTITYAGSFYEGWIEPYEFLEGLSEYVDRHGGGDIQVQFYGDWKEDYQQKVRKENLEDIVTTYDPVPHDEIIRILKGSDLLLYVGGNDQRNKHNISLKMADYVAAESPILGVIDRSFRAGRFIEKENIGIAAHPREADSIADAIREVSTCTFEYDADGRLKDRFDSQEAMAEYAAILNAVSTGERHVPKKSI</sequence>
<gene>
    <name evidence="1" type="ORF">EWF95_07220</name>
</gene>
<reference evidence="1 2" key="1">
    <citation type="submission" date="2019-02" db="EMBL/GenBank/DDBJ databases">
        <title>Halonotius sp. a new haloqrchaeon isolated from saline water.</title>
        <authorList>
            <person name="Duran-Viseras A."/>
            <person name="Sanchez-Porro C."/>
            <person name="Ventosa A."/>
        </authorList>
    </citation>
    <scope>NUCLEOTIDE SEQUENCE [LARGE SCALE GENOMIC DNA]</scope>
    <source>
        <strain evidence="1 2">F9-27</strain>
    </source>
</reference>